<feature type="transmembrane region" description="Helical" evidence="1">
    <location>
        <begin position="92"/>
        <end position="113"/>
    </location>
</feature>
<keyword evidence="1" id="KW-0472">Membrane</keyword>
<reference evidence="2 3" key="1">
    <citation type="submission" date="2019-09" db="EMBL/GenBank/DDBJ databases">
        <title>Wenzhouxiangella sp. Genome sequencing and assembly.</title>
        <authorList>
            <person name="Zhang R."/>
        </authorList>
    </citation>
    <scope>NUCLEOTIDE SEQUENCE [LARGE SCALE GENOMIC DNA]</scope>
    <source>
        <strain evidence="2 3">W260</strain>
    </source>
</reference>
<sequence>MKVFAELVRRNIFRVALLYVASAWLVLEILSLGVDYAGLPSWIYRFAVALGIICFPLAMVFSWLFEITPEGLVRETKVEPSRSITVRTGRKLLRLAILCVLGVAGLNLLRFGLDAWIG</sequence>
<feature type="transmembrane region" description="Helical" evidence="1">
    <location>
        <begin position="42"/>
        <end position="65"/>
    </location>
</feature>
<evidence type="ECO:0000256" key="1">
    <source>
        <dbReference type="SAM" id="Phobius"/>
    </source>
</evidence>
<keyword evidence="3" id="KW-1185">Reference proteome</keyword>
<dbReference type="AlphaFoldDB" id="A0A5N0TF59"/>
<dbReference type="RefSeq" id="WP_150862809.1">
    <property type="nucleotide sequence ID" value="NZ_VYXP01000002.1"/>
</dbReference>
<dbReference type="Proteomes" id="UP000325372">
    <property type="component" value="Unassembled WGS sequence"/>
</dbReference>
<feature type="transmembrane region" description="Helical" evidence="1">
    <location>
        <begin position="12"/>
        <end position="30"/>
    </location>
</feature>
<evidence type="ECO:0000313" key="2">
    <source>
        <dbReference type="EMBL" id="KAA9133251.1"/>
    </source>
</evidence>
<gene>
    <name evidence="2" type="ORF">F3N42_02530</name>
</gene>
<keyword evidence="1" id="KW-1133">Transmembrane helix</keyword>
<name>A0A5N0TF59_9GAMM</name>
<evidence type="ECO:0008006" key="4">
    <source>
        <dbReference type="Google" id="ProtNLM"/>
    </source>
</evidence>
<proteinExistence type="predicted"/>
<keyword evidence="1" id="KW-0812">Transmembrane</keyword>
<evidence type="ECO:0000313" key="3">
    <source>
        <dbReference type="Proteomes" id="UP000325372"/>
    </source>
</evidence>
<comment type="caution">
    <text evidence="2">The sequence shown here is derived from an EMBL/GenBank/DDBJ whole genome shotgun (WGS) entry which is preliminary data.</text>
</comment>
<accession>A0A5N0TF59</accession>
<organism evidence="2 3">
    <name type="scientific">Marinihelvus fidelis</name>
    <dbReference type="NCBI Taxonomy" id="2613842"/>
    <lineage>
        <taxon>Bacteria</taxon>
        <taxon>Pseudomonadati</taxon>
        <taxon>Pseudomonadota</taxon>
        <taxon>Gammaproteobacteria</taxon>
        <taxon>Chromatiales</taxon>
        <taxon>Wenzhouxiangellaceae</taxon>
        <taxon>Marinihelvus</taxon>
    </lineage>
</organism>
<protein>
    <recommendedName>
        <fullName evidence="4">Adenylyl cyclase</fullName>
    </recommendedName>
</protein>
<dbReference type="EMBL" id="VYXP01000002">
    <property type="protein sequence ID" value="KAA9133251.1"/>
    <property type="molecule type" value="Genomic_DNA"/>
</dbReference>